<evidence type="ECO:0000256" key="3">
    <source>
        <dbReference type="ARBA" id="ARBA00022679"/>
    </source>
</evidence>
<protein>
    <submittedName>
        <fullName evidence="6">HAMP domain protein</fullName>
    </submittedName>
</protein>
<dbReference type="AlphaFoldDB" id="C6LB51"/>
<dbReference type="Pfam" id="PF00672">
    <property type="entry name" value="HAMP"/>
    <property type="match status" value="1"/>
</dbReference>
<dbReference type="Proteomes" id="UP000005561">
    <property type="component" value="Unassembled WGS sequence"/>
</dbReference>
<dbReference type="GO" id="GO:0000155">
    <property type="term" value="F:phosphorelay sensor kinase activity"/>
    <property type="evidence" value="ECO:0007669"/>
    <property type="project" value="InterPro"/>
</dbReference>
<dbReference type="STRING" id="168384.SAMN05660368_01321"/>
<dbReference type="PROSITE" id="PS50885">
    <property type="entry name" value="HAMP"/>
    <property type="match status" value="1"/>
</dbReference>
<evidence type="ECO:0000313" key="7">
    <source>
        <dbReference type="Proteomes" id="UP000005561"/>
    </source>
</evidence>
<evidence type="ECO:0000256" key="1">
    <source>
        <dbReference type="ARBA" id="ARBA00004370"/>
    </source>
</evidence>
<dbReference type="PANTHER" id="PTHR34220:SF7">
    <property type="entry name" value="SENSOR HISTIDINE KINASE YPDA"/>
    <property type="match status" value="1"/>
</dbReference>
<dbReference type="SUPFAM" id="SSF158472">
    <property type="entry name" value="HAMP domain-like"/>
    <property type="match status" value="1"/>
</dbReference>
<accession>C6LB51</accession>
<evidence type="ECO:0000259" key="5">
    <source>
        <dbReference type="PROSITE" id="PS50885"/>
    </source>
</evidence>
<keyword evidence="3" id="KW-0808">Transferase</keyword>
<dbReference type="CDD" id="cd06225">
    <property type="entry name" value="HAMP"/>
    <property type="match status" value="1"/>
</dbReference>
<dbReference type="InterPro" id="IPR050640">
    <property type="entry name" value="Bact_2-comp_sensor_kinase"/>
</dbReference>
<gene>
    <name evidence="6" type="ORF">BRYFOR_05846</name>
</gene>
<keyword evidence="4" id="KW-0175">Coiled coil</keyword>
<dbReference type="EMBL" id="ACCL02000003">
    <property type="protein sequence ID" value="EET62182.1"/>
    <property type="molecule type" value="Genomic_DNA"/>
</dbReference>
<dbReference type="SMART" id="SM00304">
    <property type="entry name" value="HAMP"/>
    <property type="match status" value="1"/>
</dbReference>
<dbReference type="PANTHER" id="PTHR34220">
    <property type="entry name" value="SENSOR HISTIDINE KINASE YPDA"/>
    <property type="match status" value="1"/>
</dbReference>
<dbReference type="Gene3D" id="3.30.565.10">
    <property type="entry name" value="Histidine kinase-like ATPase, C-terminal domain"/>
    <property type="match status" value="1"/>
</dbReference>
<evidence type="ECO:0000256" key="4">
    <source>
        <dbReference type="SAM" id="Coils"/>
    </source>
</evidence>
<dbReference type="Pfam" id="PF06580">
    <property type="entry name" value="His_kinase"/>
    <property type="match status" value="1"/>
</dbReference>
<organism evidence="6 7">
    <name type="scientific">Marvinbryantia formatexigens DSM 14469</name>
    <dbReference type="NCBI Taxonomy" id="478749"/>
    <lineage>
        <taxon>Bacteria</taxon>
        <taxon>Bacillati</taxon>
        <taxon>Bacillota</taxon>
        <taxon>Clostridia</taxon>
        <taxon>Lachnospirales</taxon>
        <taxon>Lachnospiraceae</taxon>
        <taxon>Marvinbryantia</taxon>
    </lineage>
</organism>
<proteinExistence type="predicted"/>
<dbReference type="GO" id="GO:0016020">
    <property type="term" value="C:membrane"/>
    <property type="evidence" value="ECO:0007669"/>
    <property type="project" value="UniProtKB-SubCell"/>
</dbReference>
<name>C6LB51_9FIRM</name>
<reference evidence="6" key="1">
    <citation type="submission" date="2009-07" db="EMBL/GenBank/DDBJ databases">
        <authorList>
            <person name="Weinstock G."/>
            <person name="Sodergren E."/>
            <person name="Clifton S."/>
            <person name="Fulton L."/>
            <person name="Fulton B."/>
            <person name="Courtney L."/>
            <person name="Fronick C."/>
            <person name="Harrison M."/>
            <person name="Strong C."/>
            <person name="Farmer C."/>
            <person name="Delahaunty K."/>
            <person name="Markovic C."/>
            <person name="Hall O."/>
            <person name="Minx P."/>
            <person name="Tomlinson C."/>
            <person name="Mitreva M."/>
            <person name="Nelson J."/>
            <person name="Hou S."/>
            <person name="Wollam A."/>
            <person name="Pepin K.H."/>
            <person name="Johnson M."/>
            <person name="Bhonagiri V."/>
            <person name="Nash W.E."/>
            <person name="Warren W."/>
            <person name="Chinwalla A."/>
            <person name="Mardis E.R."/>
            <person name="Wilson R.K."/>
        </authorList>
    </citation>
    <scope>NUCLEOTIDE SEQUENCE [LARGE SCALE GENOMIC DNA]</scope>
    <source>
        <strain evidence="6">DSM 14469</strain>
    </source>
</reference>
<dbReference type="Gene3D" id="6.10.340.10">
    <property type="match status" value="1"/>
</dbReference>
<evidence type="ECO:0000256" key="2">
    <source>
        <dbReference type="ARBA" id="ARBA00022553"/>
    </source>
</evidence>
<sequence>MAIRQIEEQIAKSNRASLLVYYNTLRDEITGTEIFMTEKVHSQETKKRILESFAEELSNNPDVAAYMLYDTAKRESDSVYNSIVGYGRIKEEIQNWADEMMESAEFPLGWFLKEIGSRTFLCRVMRQEESAVIGIYDLTQAAKNAKLSYAYAGEIVFFQKNQILANEEFTDGADIKLDYEKENGYYFSENRKYMIVQQQLLHFKMALVSPFFENGILRFLYLSPYIYIGIGLLAIWIMLKYWQAILFEPLDRLIGAMHQVQEGNLQVRLEEQRGLEFQKVQESFNSMVAQIASLKIKSYEEQIEKERAQMHALRMQIQPHFFLNCLKSIVGLAQQQKTGQIQKAVVYLGVHLRYIFDLKSDEIALAKELSMCENYIALHQSIEKGKAEIHISMDERMKNINVPPVSILTLVENSMKYAMACDGKLKIEIIAKLLEIDETYLADITVSDNGPGFSEELLQELNKNLDASAMIKGVGLRNVIRRFRLIYGEEFAVQFSNCHGARINVMFQVERGEKNAAVDSG</sequence>
<comment type="subcellular location">
    <subcellularLocation>
        <location evidence="1">Membrane</location>
    </subcellularLocation>
</comment>
<dbReference type="eggNOG" id="COG2972">
    <property type="taxonomic scope" value="Bacteria"/>
</dbReference>
<keyword evidence="2" id="KW-0597">Phosphoprotein</keyword>
<evidence type="ECO:0000313" key="6">
    <source>
        <dbReference type="EMBL" id="EET62182.1"/>
    </source>
</evidence>
<dbReference type="InterPro" id="IPR003660">
    <property type="entry name" value="HAMP_dom"/>
</dbReference>
<comment type="caution">
    <text evidence="6">The sequence shown here is derived from an EMBL/GenBank/DDBJ whole genome shotgun (WGS) entry which is preliminary data.</text>
</comment>
<feature type="coiled-coil region" evidence="4">
    <location>
        <begin position="289"/>
        <end position="316"/>
    </location>
</feature>
<feature type="domain" description="HAMP" evidence="5">
    <location>
        <begin position="244"/>
        <end position="296"/>
    </location>
</feature>
<dbReference type="InterPro" id="IPR036890">
    <property type="entry name" value="HATPase_C_sf"/>
</dbReference>
<dbReference type="InterPro" id="IPR010559">
    <property type="entry name" value="Sig_transdc_His_kin_internal"/>
</dbReference>
<keyword evidence="7" id="KW-1185">Reference proteome</keyword>
<dbReference type="SUPFAM" id="SSF55874">
    <property type="entry name" value="ATPase domain of HSP90 chaperone/DNA topoisomerase II/histidine kinase"/>
    <property type="match status" value="1"/>
</dbReference>